<organism evidence="2">
    <name type="scientific">Pandoravirus macleodensis</name>
    <dbReference type="NCBI Taxonomy" id="2107707"/>
    <lineage>
        <taxon>Viruses</taxon>
        <taxon>Pandoravirus</taxon>
    </lineage>
</organism>
<feature type="compositionally biased region" description="Basic and acidic residues" evidence="1">
    <location>
        <begin position="126"/>
        <end position="141"/>
    </location>
</feature>
<dbReference type="EMBL" id="MG011691">
    <property type="protein sequence ID" value="AVK76712.1"/>
    <property type="molecule type" value="Genomic_DNA"/>
</dbReference>
<dbReference type="GeneID" id="36841167"/>
<feature type="region of interest" description="Disordered" evidence="1">
    <location>
        <begin position="1"/>
        <end position="21"/>
    </location>
</feature>
<feature type="compositionally biased region" description="Acidic residues" evidence="1">
    <location>
        <begin position="102"/>
        <end position="125"/>
    </location>
</feature>
<dbReference type="RefSeq" id="YP_009480708.1">
    <property type="nucleotide sequence ID" value="NC_037665.1"/>
</dbReference>
<reference evidence="2" key="1">
    <citation type="journal article" date="2018" name="Nat. Commun.">
        <title>Diversity and evolution of the emerging Pandoraviridae family.</title>
        <authorList>
            <person name="Legendre M."/>
            <person name="Fabre E."/>
            <person name="Poirot O."/>
            <person name="Jeudy S."/>
            <person name="Lartigue A."/>
            <person name="Alempic J.M."/>
            <person name="Beucher L."/>
            <person name="Philippe N."/>
            <person name="Bertaux L."/>
            <person name="Christo-Foroux E."/>
            <person name="Labadie K."/>
            <person name="Coute Y."/>
            <person name="Abergel C."/>
            <person name="Claverie J.M."/>
        </authorList>
    </citation>
    <scope>NUCLEOTIDE SEQUENCE [LARGE SCALE GENOMIC DNA]</scope>
    <source>
        <strain evidence="2">Macleodensis</strain>
    </source>
</reference>
<proteinExistence type="predicted"/>
<feature type="region of interest" description="Disordered" evidence="1">
    <location>
        <begin position="47"/>
        <end position="174"/>
    </location>
</feature>
<feature type="compositionally biased region" description="Low complexity" evidence="1">
    <location>
        <begin position="82"/>
        <end position="91"/>
    </location>
</feature>
<accession>A0A2U7UE78</accession>
<sequence length="187" mass="20260">MPREPVRTEPRPNTPRARPIESTARLMAASRASGQSLAVRPVFCTAKAGPLRESNLRSGPLAARRRSAPCPLVTPAERTPLRRVPVGPLPVASTYDAARSDDDGDDDDGGDDDSTGDDLDDDDDGLTDRRRDNPPCDHVTETIDDDEHNDDSDAKAVAGVPYSRGHPRRAERAPLTFSLVLPCNPFK</sequence>
<evidence type="ECO:0000313" key="2">
    <source>
        <dbReference type="EMBL" id="AVK76712.1"/>
    </source>
</evidence>
<name>A0A2U7UE78_9VIRU</name>
<feature type="compositionally biased region" description="Basic and acidic residues" evidence="1">
    <location>
        <begin position="1"/>
        <end position="10"/>
    </location>
</feature>
<evidence type="ECO:0000256" key="1">
    <source>
        <dbReference type="SAM" id="MobiDB-lite"/>
    </source>
</evidence>
<dbReference type="Proteomes" id="UP000249758">
    <property type="component" value="Segment"/>
</dbReference>
<dbReference type="KEGG" id="vg:36841167"/>
<protein>
    <submittedName>
        <fullName evidence="2">Uncharacterized protein</fullName>
    </submittedName>
</protein>
<gene>
    <name evidence="2" type="ORF">pmac_cds_24</name>
</gene>